<name>A0ACB5THM4_CANBO</name>
<dbReference type="Proteomes" id="UP001165101">
    <property type="component" value="Unassembled WGS sequence"/>
</dbReference>
<accession>A0ACB5THM4</accession>
<evidence type="ECO:0000313" key="2">
    <source>
        <dbReference type="Proteomes" id="UP001165101"/>
    </source>
</evidence>
<dbReference type="EMBL" id="BSXV01000400">
    <property type="protein sequence ID" value="GME88936.1"/>
    <property type="molecule type" value="Genomic_DNA"/>
</dbReference>
<sequence length="413" mass="45615">MGFIIDQLQDYLVPYPPQELKPNDLVIQNTSTISNKIYLQKDNDDTIMKTLDSDKISSSTHDLSIQPTQNDDTGHTHRSLENRHVQLIGIGGTVGVSLFVNIGLGLTYGGPLSLLLGCIFWCIPVLCITASCAEMVCYLPISSPFLRMASRCVDPAFGFMACWNFWVLESSLIPFEITLFNTLINYWTKDYSAAIPLAIQIVVYFFINLCAVRVFGELEFWLSMLKVLLAIGLFFFTFITMVGGNPHHHAYGFTNWNPPMLEFFHIGALGRFQGLLQCVILFSYMIAGPEYVSQVAGETRNPRKVLPTAYKQTAARLTVFFVGGALCVGICCSGTDPQLLKAISESAAGAASSPYIIAMNNLDISFLPNLVNGLLLFSAFSAGNSYVFCSSRALYGLALEGKAPKIFSYFIQY</sequence>
<gene>
    <name evidence="1" type="ORF">Cboi01_000117400</name>
</gene>
<organism evidence="1 2">
    <name type="scientific">Candida boidinii</name>
    <name type="common">Yeast</name>
    <dbReference type="NCBI Taxonomy" id="5477"/>
    <lineage>
        <taxon>Eukaryota</taxon>
        <taxon>Fungi</taxon>
        <taxon>Dikarya</taxon>
        <taxon>Ascomycota</taxon>
        <taxon>Saccharomycotina</taxon>
        <taxon>Pichiomycetes</taxon>
        <taxon>Pichiales</taxon>
        <taxon>Pichiaceae</taxon>
        <taxon>Ogataea</taxon>
        <taxon>Ogataea/Candida clade</taxon>
    </lineage>
</organism>
<comment type="caution">
    <text evidence="1">The sequence shown here is derived from an EMBL/GenBank/DDBJ whole genome shotgun (WGS) entry which is preliminary data.</text>
</comment>
<reference evidence="1" key="1">
    <citation type="submission" date="2023-04" db="EMBL/GenBank/DDBJ databases">
        <title>Candida boidinii NBRC 1967.</title>
        <authorList>
            <person name="Ichikawa N."/>
            <person name="Sato H."/>
            <person name="Tonouchi N."/>
        </authorList>
    </citation>
    <scope>NUCLEOTIDE SEQUENCE</scope>
    <source>
        <strain evidence="1">NBRC 1967</strain>
    </source>
</reference>
<protein>
    <submittedName>
        <fullName evidence="1">Unnamed protein product</fullName>
    </submittedName>
</protein>
<evidence type="ECO:0000313" key="1">
    <source>
        <dbReference type="EMBL" id="GME88936.1"/>
    </source>
</evidence>
<keyword evidence="2" id="KW-1185">Reference proteome</keyword>
<proteinExistence type="predicted"/>